<keyword evidence="9 12" id="KW-0472">Membrane</keyword>
<evidence type="ECO:0000256" key="12">
    <source>
        <dbReference type="SAM" id="Phobius"/>
    </source>
</evidence>
<evidence type="ECO:0000313" key="15">
    <source>
        <dbReference type="Proteomes" id="UP000186594"/>
    </source>
</evidence>
<evidence type="ECO:0000256" key="7">
    <source>
        <dbReference type="ARBA" id="ARBA00022989"/>
    </source>
</evidence>
<keyword evidence="5" id="KW-0677">Repeat</keyword>
<dbReference type="STRING" id="1198029.A0A1U7LVJ1"/>
<feature type="transmembrane region" description="Helical" evidence="12">
    <location>
        <begin position="137"/>
        <end position="154"/>
    </location>
</feature>
<dbReference type="Pfam" id="PF12349">
    <property type="entry name" value="Sterol-sensing"/>
    <property type="match status" value="1"/>
</dbReference>
<feature type="transmembrane region" description="Helical" evidence="12">
    <location>
        <begin position="268"/>
        <end position="293"/>
    </location>
</feature>
<keyword evidence="8" id="KW-0333">Golgi apparatus</keyword>
<dbReference type="PANTHER" id="PTHR46378:SF1">
    <property type="entry name" value="STEROL REGULATORY ELEMENT-BINDING PROTEIN CLEAVAGE-ACTIVATING PROTEIN"/>
    <property type="match status" value="1"/>
</dbReference>
<evidence type="ECO:0000256" key="8">
    <source>
        <dbReference type="ARBA" id="ARBA00023034"/>
    </source>
</evidence>
<evidence type="ECO:0000256" key="2">
    <source>
        <dbReference type="ARBA" id="ARBA00004653"/>
    </source>
</evidence>
<dbReference type="GO" id="GO:0000139">
    <property type="term" value="C:Golgi membrane"/>
    <property type="evidence" value="ECO:0007669"/>
    <property type="project" value="UniProtKB-SubCell"/>
</dbReference>
<dbReference type="PANTHER" id="PTHR46378">
    <property type="entry name" value="STEROL REGULATORY ELEMENT-BINDING PROTEIN CLEAVAGE-ACTIVATING PROTEIN"/>
    <property type="match status" value="1"/>
</dbReference>
<feature type="transmembrane region" description="Helical" evidence="12">
    <location>
        <begin position="32"/>
        <end position="56"/>
    </location>
</feature>
<dbReference type="GO" id="GO:0032934">
    <property type="term" value="F:sterol binding"/>
    <property type="evidence" value="ECO:0007669"/>
    <property type="project" value="InterPro"/>
</dbReference>
<dbReference type="SUPFAM" id="SSF50978">
    <property type="entry name" value="WD40 repeat-like"/>
    <property type="match status" value="1"/>
</dbReference>
<keyword evidence="6" id="KW-0256">Endoplasmic reticulum</keyword>
<evidence type="ECO:0000256" key="9">
    <source>
        <dbReference type="ARBA" id="ARBA00023136"/>
    </source>
</evidence>
<dbReference type="EMBL" id="LXFE01000152">
    <property type="protein sequence ID" value="OLL26695.1"/>
    <property type="molecule type" value="Genomic_DNA"/>
</dbReference>
<feature type="transmembrane region" description="Helical" evidence="12">
    <location>
        <begin position="241"/>
        <end position="261"/>
    </location>
</feature>
<keyword evidence="7 12" id="KW-1133">Transmembrane helix</keyword>
<evidence type="ECO:0000256" key="3">
    <source>
        <dbReference type="ARBA" id="ARBA00022574"/>
    </source>
</evidence>
<sequence>MVSLPHLCSFRRPSLPKRCPARRPIHKLLYRFGFWVATRPVLVTVLSVLVLTTLSYPAAYKVYYEGLGTDLVLEHSNHPADYYILNQTESTKCEPNCIKIDQLDRIVVFGSDCACEVNHQWDRIQLSNYPYTATKAFLLRTCYALLTLYGLISVRNLRYVRSRFGLAVSALFKFFAVFASALTVCALLGRDLSIIVPEALPFIVIVIGMENVFRLANSVSTSPMEHPVSQRIARGLGDTGFVSFSVVLFNITFLVCLSLITHPAIREFCVFTSIALAIDFTVHLTYFLAILAIDIRRYELQDLIQQSPFAETSPAIMGHSPHTLKDALSQYIYHALPWSTNVAGTRIGLVMITVLMIHYMEFMNLKSVLSIQYLNNFLAPRRSYSPEILRILKSIARGMLKGKRSVTFEVDLPPYRPTLNFMEFYNSIKPHFRSFSAVSLIILISTGIILRLIIRGITEEPNSRSVSEETVNIKSFDPGHKLDIVLITSGGRNIVSVDMGRTIIVSCISKRGRKYRFEVPSRIHGIANDEDNVALVTDRSVLIVWEGKLISSWDVTEDSKHYVVGIWYAIDGAIVVLYRNGVLREFRDRGSSSRYVVIKAKSVKSVVPSHRTLRIEYLLLVDNEENVWMIGKFGGPLWRPVRIDTKGIDQITGISLIPDLKIMAIGGNVSISLVDITLGSVLLSVPTGQIRQNSLRAAISSPVPCQRCHSASIRSFSLIYTDDDRGYLQVHNFKAPESSTICLRCSDLNPLVADVHWLDGVVAWDTLPSMLVMGIRQSTPSDSPELRLRKRTNRDSSNLSNWETWYMTLDGYVTTRPLKIKISPLDRPGPTTLVGRKGLAISMGKQIILLSKSIGSHEATSLSSTTLSADQSMESDRRKGSRGYM</sequence>
<comment type="caution">
    <text evidence="14">The sequence shown here is derived from an EMBL/GenBank/DDBJ whole genome shotgun (WGS) entry which is preliminary data.</text>
</comment>
<dbReference type="GO" id="GO:0005789">
    <property type="term" value="C:endoplasmic reticulum membrane"/>
    <property type="evidence" value="ECO:0007669"/>
    <property type="project" value="UniProtKB-SubCell"/>
</dbReference>
<gene>
    <name evidence="14" type="ORF">NEOLI_000326</name>
</gene>
<evidence type="ECO:0000256" key="4">
    <source>
        <dbReference type="ARBA" id="ARBA00022692"/>
    </source>
</evidence>
<organism evidence="14 15">
    <name type="scientific">Neolecta irregularis (strain DAH-3)</name>
    <dbReference type="NCBI Taxonomy" id="1198029"/>
    <lineage>
        <taxon>Eukaryota</taxon>
        <taxon>Fungi</taxon>
        <taxon>Dikarya</taxon>
        <taxon>Ascomycota</taxon>
        <taxon>Taphrinomycotina</taxon>
        <taxon>Neolectales</taxon>
        <taxon>Neolectaceae</taxon>
        <taxon>Neolecta</taxon>
    </lineage>
</organism>
<keyword evidence="3" id="KW-0853">WD repeat</keyword>
<dbReference type="OMA" id="WRWSTFF"/>
<evidence type="ECO:0000256" key="1">
    <source>
        <dbReference type="ARBA" id="ARBA00004586"/>
    </source>
</evidence>
<proteinExistence type="predicted"/>
<keyword evidence="15" id="KW-1185">Reference proteome</keyword>
<feature type="domain" description="SSD" evidence="13">
    <location>
        <begin position="135"/>
        <end position="293"/>
    </location>
</feature>
<feature type="transmembrane region" description="Helical" evidence="12">
    <location>
        <begin position="435"/>
        <end position="454"/>
    </location>
</feature>
<evidence type="ECO:0000259" key="13">
    <source>
        <dbReference type="PROSITE" id="PS50156"/>
    </source>
</evidence>
<evidence type="ECO:0000256" key="6">
    <source>
        <dbReference type="ARBA" id="ARBA00022824"/>
    </source>
</evidence>
<evidence type="ECO:0000256" key="11">
    <source>
        <dbReference type="SAM" id="MobiDB-lite"/>
    </source>
</evidence>
<keyword evidence="10" id="KW-0325">Glycoprotein</keyword>
<dbReference type="SUPFAM" id="SSF82866">
    <property type="entry name" value="Multidrug efflux transporter AcrB transmembrane domain"/>
    <property type="match status" value="1"/>
</dbReference>
<feature type="transmembrane region" description="Helical" evidence="12">
    <location>
        <begin position="166"/>
        <end position="189"/>
    </location>
</feature>
<dbReference type="GO" id="GO:0045540">
    <property type="term" value="P:regulation of cholesterol biosynthetic process"/>
    <property type="evidence" value="ECO:0007669"/>
    <property type="project" value="TreeGrafter"/>
</dbReference>
<dbReference type="GO" id="GO:0032936">
    <property type="term" value="C:SREBP-SCAP complex"/>
    <property type="evidence" value="ECO:0007669"/>
    <property type="project" value="TreeGrafter"/>
</dbReference>
<dbReference type="InterPro" id="IPR036322">
    <property type="entry name" value="WD40_repeat_dom_sf"/>
</dbReference>
<feature type="region of interest" description="Disordered" evidence="11">
    <location>
        <begin position="860"/>
        <end position="885"/>
    </location>
</feature>
<protein>
    <submittedName>
        <fullName evidence="14">Sterol regulatory element-binding protein cleavage-activating protein</fullName>
    </submittedName>
</protein>
<reference evidence="14 15" key="1">
    <citation type="submission" date="2016-04" db="EMBL/GenBank/DDBJ databases">
        <title>Evolutionary innovation and constraint leading to complex multicellularity in the Ascomycota.</title>
        <authorList>
            <person name="Cisse O."/>
            <person name="Nguyen A."/>
            <person name="Hewitt D.A."/>
            <person name="Jedd G."/>
            <person name="Stajich J.E."/>
        </authorList>
    </citation>
    <scope>NUCLEOTIDE SEQUENCE [LARGE SCALE GENOMIC DNA]</scope>
    <source>
        <strain evidence="14 15">DAH-3</strain>
    </source>
</reference>
<dbReference type="AlphaFoldDB" id="A0A1U7LVJ1"/>
<evidence type="ECO:0000256" key="5">
    <source>
        <dbReference type="ARBA" id="ARBA00022737"/>
    </source>
</evidence>
<dbReference type="OrthoDB" id="1914839at2759"/>
<comment type="subcellular location">
    <subcellularLocation>
        <location evidence="1">Endoplasmic reticulum membrane</location>
    </subcellularLocation>
    <subcellularLocation>
        <location evidence="2">Golgi apparatus membrane</location>
        <topology evidence="2">Multi-pass membrane protein</topology>
    </subcellularLocation>
</comment>
<dbReference type="GO" id="GO:0032933">
    <property type="term" value="P:SREBP signaling pathway"/>
    <property type="evidence" value="ECO:0007669"/>
    <property type="project" value="InterPro"/>
</dbReference>
<keyword evidence="4 12" id="KW-0812">Transmembrane</keyword>
<name>A0A1U7LVJ1_NEOID</name>
<accession>A0A1U7LVJ1</accession>
<evidence type="ECO:0000313" key="14">
    <source>
        <dbReference type="EMBL" id="OLL26695.1"/>
    </source>
</evidence>
<dbReference type="InterPro" id="IPR000731">
    <property type="entry name" value="SSD"/>
</dbReference>
<dbReference type="PROSITE" id="PS50156">
    <property type="entry name" value="SSD"/>
    <property type="match status" value="1"/>
</dbReference>
<dbReference type="InterPro" id="IPR053958">
    <property type="entry name" value="HMGCR/SNAP/NPC1-like_SSD"/>
</dbReference>
<dbReference type="InterPro" id="IPR030225">
    <property type="entry name" value="SCAP"/>
</dbReference>
<evidence type="ECO:0000256" key="10">
    <source>
        <dbReference type="ARBA" id="ARBA00023180"/>
    </source>
</evidence>
<dbReference type="Proteomes" id="UP000186594">
    <property type="component" value="Unassembled WGS sequence"/>
</dbReference>